<evidence type="ECO:0000313" key="2">
    <source>
        <dbReference type="EMBL" id="KAA8585630.1"/>
    </source>
</evidence>
<reference evidence="2 3" key="1">
    <citation type="submission" date="2019-08" db="EMBL/GenBank/DDBJ databases">
        <title>A chromosome-level genome assembly, high-density linkage maps, and genome scans reveal the genomic architecture of hybrid incompatibilities underlying speciation via character displacement in darters (Percidae: Etheostominae).</title>
        <authorList>
            <person name="Moran R.L."/>
            <person name="Catchen J.M."/>
            <person name="Fuller R.C."/>
        </authorList>
    </citation>
    <scope>NUCLEOTIDE SEQUENCE [LARGE SCALE GENOMIC DNA]</scope>
    <source>
        <strain evidence="2">EspeVRDwgs_2016</strain>
        <tissue evidence="2">Muscle</tissue>
    </source>
</reference>
<dbReference type="PANTHER" id="PTHR14490">
    <property type="entry name" value="ZINC FINGER, ZZ TYPE"/>
    <property type="match status" value="1"/>
</dbReference>
<feature type="non-terminal residue" evidence="2">
    <location>
        <position position="86"/>
    </location>
</feature>
<dbReference type="GO" id="GO:0005730">
    <property type="term" value="C:nucleolus"/>
    <property type="evidence" value="ECO:0007669"/>
    <property type="project" value="TreeGrafter"/>
</dbReference>
<accession>A0A5J5CYH2</accession>
<dbReference type="InterPro" id="IPR018034">
    <property type="entry name" value="Kri1"/>
</dbReference>
<protein>
    <submittedName>
        <fullName evidence="2">Uncharacterized protein</fullName>
    </submittedName>
</protein>
<proteinExistence type="predicted"/>
<dbReference type="GO" id="GO:0000447">
    <property type="term" value="P:endonucleolytic cleavage in ITS1 to separate SSU-rRNA from 5.8S rRNA and LSU-rRNA from tricistronic rRNA transcript (SSU-rRNA, 5.8S rRNA, LSU-rRNA)"/>
    <property type="evidence" value="ECO:0007669"/>
    <property type="project" value="TreeGrafter"/>
</dbReference>
<evidence type="ECO:0000256" key="1">
    <source>
        <dbReference type="SAM" id="MobiDB-lite"/>
    </source>
</evidence>
<dbReference type="AlphaFoldDB" id="A0A5J5CYH2"/>
<evidence type="ECO:0000313" key="3">
    <source>
        <dbReference type="Proteomes" id="UP000327493"/>
    </source>
</evidence>
<dbReference type="EMBL" id="VOFY01000015">
    <property type="protein sequence ID" value="KAA8585630.1"/>
    <property type="molecule type" value="Genomic_DNA"/>
</dbReference>
<organism evidence="2 3">
    <name type="scientific">Etheostoma spectabile</name>
    <name type="common">orangethroat darter</name>
    <dbReference type="NCBI Taxonomy" id="54343"/>
    <lineage>
        <taxon>Eukaryota</taxon>
        <taxon>Metazoa</taxon>
        <taxon>Chordata</taxon>
        <taxon>Craniata</taxon>
        <taxon>Vertebrata</taxon>
        <taxon>Euteleostomi</taxon>
        <taxon>Actinopterygii</taxon>
        <taxon>Neopterygii</taxon>
        <taxon>Teleostei</taxon>
        <taxon>Neoteleostei</taxon>
        <taxon>Acanthomorphata</taxon>
        <taxon>Eupercaria</taxon>
        <taxon>Perciformes</taxon>
        <taxon>Percoidei</taxon>
        <taxon>Percidae</taxon>
        <taxon>Etheostomatinae</taxon>
        <taxon>Etheostoma</taxon>
    </lineage>
</organism>
<feature type="non-terminal residue" evidence="2">
    <location>
        <position position="1"/>
    </location>
</feature>
<dbReference type="GO" id="GO:0030686">
    <property type="term" value="C:90S preribosome"/>
    <property type="evidence" value="ECO:0007669"/>
    <property type="project" value="TreeGrafter"/>
</dbReference>
<keyword evidence="3" id="KW-1185">Reference proteome</keyword>
<dbReference type="Proteomes" id="UP000327493">
    <property type="component" value="Chromosome 15"/>
</dbReference>
<dbReference type="PANTHER" id="PTHR14490:SF5">
    <property type="entry name" value="PROTEIN KRI1 HOMOLOG"/>
    <property type="match status" value="1"/>
</dbReference>
<comment type="caution">
    <text evidence="2">The sequence shown here is derived from an EMBL/GenBank/DDBJ whole genome shotgun (WGS) entry which is preliminary data.</text>
</comment>
<feature type="region of interest" description="Disordered" evidence="1">
    <location>
        <begin position="65"/>
        <end position="86"/>
    </location>
</feature>
<name>A0A5J5CYH2_9PERO</name>
<sequence>ELDPEAERDFYRTLSLLKKKDPKIYETDATFYSEDASTSTEKPSTSKKAVKPMYLKDYERQVILEKEGKYEDDDDSDDEEAAKRIE</sequence>
<gene>
    <name evidence="2" type="ORF">FQN60_004324</name>
</gene>
<feature type="compositionally biased region" description="Acidic residues" evidence="1">
    <location>
        <begin position="70"/>
        <end position="80"/>
    </location>
</feature>